<dbReference type="Pfam" id="PF10590">
    <property type="entry name" value="PNP_phzG_C"/>
    <property type="match status" value="1"/>
</dbReference>
<dbReference type="Gene3D" id="2.30.110.10">
    <property type="entry name" value="Electron Transport, Fmn-binding Protein, Chain A"/>
    <property type="match status" value="1"/>
</dbReference>
<comment type="caution">
    <text evidence="8">The sequence shown here is derived from an EMBL/GenBank/DDBJ whole genome shotgun (WGS) entry which is preliminary data.</text>
</comment>
<evidence type="ECO:0000256" key="1">
    <source>
        <dbReference type="ARBA" id="ARBA00007301"/>
    </source>
</evidence>
<keyword evidence="3 5" id="KW-0288">FMN</keyword>
<keyword evidence="9" id="KW-1185">Reference proteome</keyword>
<keyword evidence="2" id="KW-0285">Flavoprotein</keyword>
<feature type="binding site" evidence="5">
    <location>
        <begin position="65"/>
        <end position="70"/>
    </location>
    <ligand>
        <name>FMN</name>
        <dbReference type="ChEBI" id="CHEBI:58210"/>
    </ligand>
</feature>
<evidence type="ECO:0000259" key="6">
    <source>
        <dbReference type="Pfam" id="PF01243"/>
    </source>
</evidence>
<dbReference type="PANTHER" id="PTHR10851:SF0">
    <property type="entry name" value="PYRIDOXINE-5'-PHOSPHATE OXIDASE"/>
    <property type="match status" value="1"/>
</dbReference>
<comment type="similarity">
    <text evidence="1">Belongs to the pyridoxamine 5'-phosphate oxidase family.</text>
</comment>
<dbReference type="PIRSF" id="PIRSF000190">
    <property type="entry name" value="Pyd_amn-ph_oxd"/>
    <property type="match status" value="1"/>
</dbReference>
<comment type="cofactor">
    <cofactor evidence="5">
        <name>FMN</name>
        <dbReference type="ChEBI" id="CHEBI:58210"/>
    </cofactor>
    <text evidence="5">Binds 1 FMN per subunit.</text>
</comment>
<feature type="binding site" evidence="5">
    <location>
        <position position="109"/>
    </location>
    <ligand>
        <name>FMN</name>
        <dbReference type="ChEBI" id="CHEBI:58210"/>
    </ligand>
</feature>
<dbReference type="GO" id="GO:0004733">
    <property type="term" value="F:pyridoxamine phosphate oxidase activity"/>
    <property type="evidence" value="ECO:0007669"/>
    <property type="project" value="InterPro"/>
</dbReference>
<proteinExistence type="inferred from homology"/>
<name>A0A8J3B428_9ACTN</name>
<protein>
    <submittedName>
        <fullName evidence="8">Pyridoxamine 5'-phosphate oxidase</fullName>
    </submittedName>
</protein>
<keyword evidence="4" id="KW-0560">Oxidoreductase</keyword>
<dbReference type="Pfam" id="PF01243">
    <property type="entry name" value="PNPOx_N"/>
    <property type="match status" value="1"/>
</dbReference>
<evidence type="ECO:0000256" key="3">
    <source>
        <dbReference type="ARBA" id="ARBA00022643"/>
    </source>
</evidence>
<evidence type="ECO:0000256" key="2">
    <source>
        <dbReference type="ARBA" id="ARBA00022630"/>
    </source>
</evidence>
<feature type="binding site" evidence="5">
    <location>
        <position position="87"/>
    </location>
    <ligand>
        <name>FMN</name>
        <dbReference type="ChEBI" id="CHEBI:58210"/>
    </ligand>
</feature>
<feature type="binding site" evidence="5">
    <location>
        <begin position="144"/>
        <end position="145"/>
    </location>
    <ligand>
        <name>FMN</name>
        <dbReference type="ChEBI" id="CHEBI:58210"/>
    </ligand>
</feature>
<dbReference type="InterPro" id="IPR012349">
    <property type="entry name" value="Split_barrel_FMN-bd"/>
</dbReference>
<dbReference type="RefSeq" id="WP_189170302.1">
    <property type="nucleotide sequence ID" value="NZ_BMQB01000005.1"/>
</dbReference>
<evidence type="ECO:0000259" key="7">
    <source>
        <dbReference type="Pfam" id="PF10590"/>
    </source>
</evidence>
<dbReference type="GO" id="GO:0010181">
    <property type="term" value="F:FMN binding"/>
    <property type="evidence" value="ECO:0007669"/>
    <property type="project" value="InterPro"/>
</dbReference>
<evidence type="ECO:0000313" key="8">
    <source>
        <dbReference type="EMBL" id="GGJ94164.1"/>
    </source>
</evidence>
<organism evidence="8 9">
    <name type="scientific">Pilimelia anulata</name>
    <dbReference type="NCBI Taxonomy" id="53371"/>
    <lineage>
        <taxon>Bacteria</taxon>
        <taxon>Bacillati</taxon>
        <taxon>Actinomycetota</taxon>
        <taxon>Actinomycetes</taxon>
        <taxon>Micromonosporales</taxon>
        <taxon>Micromonosporaceae</taxon>
        <taxon>Pilimelia</taxon>
    </lineage>
</organism>
<feature type="binding site" evidence="5">
    <location>
        <position position="199"/>
    </location>
    <ligand>
        <name>FMN</name>
        <dbReference type="ChEBI" id="CHEBI:58210"/>
    </ligand>
</feature>
<feature type="domain" description="Pyridoxine 5'-phosphate oxidase dimerisation C-terminal" evidence="7">
    <location>
        <begin position="177"/>
        <end position="216"/>
    </location>
</feature>
<feature type="domain" description="Pyridoxamine 5'-phosphate oxidase N-terminal" evidence="6">
    <location>
        <begin position="39"/>
        <end position="143"/>
    </location>
</feature>
<dbReference type="SUPFAM" id="SSF50475">
    <property type="entry name" value="FMN-binding split barrel"/>
    <property type="match status" value="1"/>
</dbReference>
<evidence type="ECO:0000256" key="5">
    <source>
        <dbReference type="PIRSR" id="PIRSR000190-2"/>
    </source>
</evidence>
<dbReference type="PANTHER" id="PTHR10851">
    <property type="entry name" value="PYRIDOXINE-5-PHOSPHATE OXIDASE"/>
    <property type="match status" value="1"/>
</dbReference>
<dbReference type="EMBL" id="BMQB01000005">
    <property type="protein sequence ID" value="GGJ94164.1"/>
    <property type="molecule type" value="Genomic_DNA"/>
</dbReference>
<reference evidence="8" key="2">
    <citation type="submission" date="2020-09" db="EMBL/GenBank/DDBJ databases">
        <authorList>
            <person name="Sun Q."/>
            <person name="Ohkuma M."/>
        </authorList>
    </citation>
    <scope>NUCLEOTIDE SEQUENCE</scope>
    <source>
        <strain evidence="8">JCM 3090</strain>
    </source>
</reference>
<dbReference type="InterPro" id="IPR011576">
    <property type="entry name" value="Pyridox_Oxase_N"/>
</dbReference>
<evidence type="ECO:0000256" key="4">
    <source>
        <dbReference type="ARBA" id="ARBA00023002"/>
    </source>
</evidence>
<accession>A0A8J3B428</accession>
<dbReference type="AlphaFoldDB" id="A0A8J3B428"/>
<dbReference type="NCBIfam" id="NF004231">
    <property type="entry name" value="PRK05679.1"/>
    <property type="match status" value="1"/>
</dbReference>
<sequence>MTLRDVLRALPVLAGPLPAFDPAPTPDHPDDLFADWLAAAVAAGVAEPHAMVLSTVDADGVPDARVLILKDVDARGWQFAADAGSAKGRQIAANPSAALTLYWREQGRQVRARGPVTPLDRATSERDFRARPRDSRIAGLPGRQSAILASPADLDEARTTAASTLDRAPDTVPPHHTVYAVQPRTVEFWQGTPTRRHIRLRYTHTSHGWTQHLLWP</sequence>
<evidence type="ECO:0000313" key="9">
    <source>
        <dbReference type="Proteomes" id="UP000649739"/>
    </source>
</evidence>
<dbReference type="InterPro" id="IPR000659">
    <property type="entry name" value="Pyridox_Oxase"/>
</dbReference>
<dbReference type="GO" id="GO:0008615">
    <property type="term" value="P:pyridoxine biosynthetic process"/>
    <property type="evidence" value="ECO:0007669"/>
    <property type="project" value="InterPro"/>
</dbReference>
<dbReference type="InterPro" id="IPR019576">
    <property type="entry name" value="Pyridoxamine_oxidase_dimer_C"/>
</dbReference>
<reference evidence="8" key="1">
    <citation type="journal article" date="2014" name="Int. J. Syst. Evol. Microbiol.">
        <title>Complete genome sequence of Corynebacterium casei LMG S-19264T (=DSM 44701T), isolated from a smear-ripened cheese.</title>
        <authorList>
            <consortium name="US DOE Joint Genome Institute (JGI-PGF)"/>
            <person name="Walter F."/>
            <person name="Albersmeier A."/>
            <person name="Kalinowski J."/>
            <person name="Ruckert C."/>
        </authorList>
    </citation>
    <scope>NUCLEOTIDE SEQUENCE</scope>
    <source>
        <strain evidence="8">JCM 3090</strain>
    </source>
</reference>
<dbReference type="Proteomes" id="UP000649739">
    <property type="component" value="Unassembled WGS sequence"/>
</dbReference>
<feature type="binding site" evidence="5">
    <location>
        <position position="189"/>
    </location>
    <ligand>
        <name>FMN</name>
        <dbReference type="ChEBI" id="CHEBI:58210"/>
    </ligand>
</feature>
<gene>
    <name evidence="8" type="ORF">GCM10010123_25030</name>
</gene>